<evidence type="ECO:0000256" key="4">
    <source>
        <dbReference type="ARBA" id="ARBA00022692"/>
    </source>
</evidence>
<evidence type="ECO:0000256" key="7">
    <source>
        <dbReference type="ARBA" id="ARBA00023054"/>
    </source>
</evidence>
<keyword evidence="5" id="KW-0256">Endoplasmic reticulum</keyword>
<feature type="coiled-coil region" evidence="10">
    <location>
        <begin position="237"/>
        <end position="278"/>
    </location>
</feature>
<evidence type="ECO:0000256" key="2">
    <source>
        <dbReference type="ARBA" id="ARBA00004389"/>
    </source>
</evidence>
<evidence type="ECO:0000256" key="3">
    <source>
        <dbReference type="ARBA" id="ARBA00022475"/>
    </source>
</evidence>
<dbReference type="Proteomes" id="UP000235145">
    <property type="component" value="Unassembled WGS sequence"/>
</dbReference>
<dbReference type="GO" id="GO:0005789">
    <property type="term" value="C:endoplasmic reticulum membrane"/>
    <property type="evidence" value="ECO:0007669"/>
    <property type="project" value="UniProtKB-SubCell"/>
</dbReference>
<comment type="subcellular location">
    <subcellularLocation>
        <location evidence="1">Cell membrane</location>
        <topology evidence="1">Single-pass membrane protein</topology>
    </subcellularLocation>
    <subcellularLocation>
        <location evidence="2">Endoplasmic reticulum membrane</location>
        <topology evidence="2">Single-pass membrane protein</topology>
    </subcellularLocation>
</comment>
<name>A0A9R1UTS1_LACSA</name>
<comment type="similarity">
    <text evidence="9">Belongs to the plant Proton pump-interactor protein family.</text>
</comment>
<dbReference type="InterPro" id="IPR055282">
    <property type="entry name" value="PPI1-4"/>
</dbReference>
<evidence type="ECO:0000256" key="10">
    <source>
        <dbReference type="SAM" id="Coils"/>
    </source>
</evidence>
<sequence>MEEAMEQLEDRNHIDHHLHVVNSPNEIEKEEAEKQYQLLTLACSSIREDITQRKADEHKINLKLIWFPQHDQHILWRTHEIIRLERFLGKPEIHLPKHLVTRRTGFSRFPEKDDPAPFRPDRNCNQKMLIKKGRVDTHYLQQVHEELLSSKKSHGITPSGIQEVNDLMESIAQRIQHGNKNRVDEIRIYNEMRNVKETREMYTAPLPEPNHDKRTSMRDIDSQRFIQHKINILFDEIEEMKMDLKGRKARVTRLKAELELVRKSITCLKKELKQVKTKRSKAYKHAYELGVQFSNMQKNFHK</sequence>
<evidence type="ECO:0000313" key="11">
    <source>
        <dbReference type="EMBL" id="KAJ0192780.1"/>
    </source>
</evidence>
<evidence type="ECO:0000256" key="8">
    <source>
        <dbReference type="ARBA" id="ARBA00023136"/>
    </source>
</evidence>
<dbReference type="Gramene" id="rna-gnl|WGS:NBSK|LSAT_0X30101_mrna">
    <property type="protein sequence ID" value="cds-PLY99089.1"/>
    <property type="gene ID" value="gene-LSAT_0X30101"/>
</dbReference>
<dbReference type="AlphaFoldDB" id="A0A9R1UTS1"/>
<evidence type="ECO:0000313" key="12">
    <source>
        <dbReference type="Proteomes" id="UP000235145"/>
    </source>
</evidence>
<dbReference type="PANTHER" id="PTHR32219">
    <property type="entry name" value="RNA-BINDING PROTEIN YLMH-RELATED"/>
    <property type="match status" value="1"/>
</dbReference>
<organism evidence="11 12">
    <name type="scientific">Lactuca sativa</name>
    <name type="common">Garden lettuce</name>
    <dbReference type="NCBI Taxonomy" id="4236"/>
    <lineage>
        <taxon>Eukaryota</taxon>
        <taxon>Viridiplantae</taxon>
        <taxon>Streptophyta</taxon>
        <taxon>Embryophyta</taxon>
        <taxon>Tracheophyta</taxon>
        <taxon>Spermatophyta</taxon>
        <taxon>Magnoliopsida</taxon>
        <taxon>eudicotyledons</taxon>
        <taxon>Gunneridae</taxon>
        <taxon>Pentapetalae</taxon>
        <taxon>asterids</taxon>
        <taxon>campanulids</taxon>
        <taxon>Asterales</taxon>
        <taxon>Asteraceae</taxon>
        <taxon>Cichorioideae</taxon>
        <taxon>Cichorieae</taxon>
        <taxon>Lactucinae</taxon>
        <taxon>Lactuca</taxon>
    </lineage>
</organism>
<keyword evidence="6" id="KW-1133">Transmembrane helix</keyword>
<keyword evidence="7 10" id="KW-0175">Coiled coil</keyword>
<keyword evidence="3" id="KW-1003">Cell membrane</keyword>
<evidence type="ECO:0000256" key="6">
    <source>
        <dbReference type="ARBA" id="ARBA00022989"/>
    </source>
</evidence>
<protein>
    <submittedName>
        <fullName evidence="11">Uncharacterized protein</fullName>
    </submittedName>
</protein>
<reference evidence="11 12" key="1">
    <citation type="journal article" date="2017" name="Nat. Commun.">
        <title>Genome assembly with in vitro proximity ligation data and whole-genome triplication in lettuce.</title>
        <authorList>
            <person name="Reyes-Chin-Wo S."/>
            <person name="Wang Z."/>
            <person name="Yang X."/>
            <person name="Kozik A."/>
            <person name="Arikit S."/>
            <person name="Song C."/>
            <person name="Xia L."/>
            <person name="Froenicke L."/>
            <person name="Lavelle D.O."/>
            <person name="Truco M.J."/>
            <person name="Xia R."/>
            <person name="Zhu S."/>
            <person name="Xu C."/>
            <person name="Xu H."/>
            <person name="Xu X."/>
            <person name="Cox K."/>
            <person name="Korf I."/>
            <person name="Meyers B.C."/>
            <person name="Michelmore R.W."/>
        </authorList>
    </citation>
    <scope>NUCLEOTIDE SEQUENCE [LARGE SCALE GENOMIC DNA]</scope>
    <source>
        <strain evidence="12">cv. Salinas</strain>
        <tissue evidence="11">Seedlings</tissue>
    </source>
</reference>
<evidence type="ECO:0000256" key="5">
    <source>
        <dbReference type="ARBA" id="ARBA00022824"/>
    </source>
</evidence>
<evidence type="ECO:0000256" key="9">
    <source>
        <dbReference type="ARBA" id="ARBA00038080"/>
    </source>
</evidence>
<gene>
    <name evidence="11" type="ORF">LSAT_V11C800450320</name>
</gene>
<dbReference type="EMBL" id="NBSK02000008">
    <property type="protein sequence ID" value="KAJ0192780.1"/>
    <property type="molecule type" value="Genomic_DNA"/>
</dbReference>
<evidence type="ECO:0000256" key="1">
    <source>
        <dbReference type="ARBA" id="ARBA00004162"/>
    </source>
</evidence>
<comment type="caution">
    <text evidence="11">The sequence shown here is derived from an EMBL/GenBank/DDBJ whole genome shotgun (WGS) entry which is preliminary data.</text>
</comment>
<dbReference type="PANTHER" id="PTHR32219:SF24">
    <property type="entry name" value="PROTON PUMP-INTERACTOR"/>
    <property type="match status" value="1"/>
</dbReference>
<keyword evidence="4" id="KW-0812">Transmembrane</keyword>
<dbReference type="GO" id="GO:0005886">
    <property type="term" value="C:plasma membrane"/>
    <property type="evidence" value="ECO:0007669"/>
    <property type="project" value="UniProtKB-SubCell"/>
</dbReference>
<proteinExistence type="inferred from homology"/>
<accession>A0A9R1UTS1</accession>
<keyword evidence="12" id="KW-1185">Reference proteome</keyword>
<keyword evidence="8" id="KW-0472">Membrane</keyword>